<keyword evidence="1" id="KW-0812">Transmembrane</keyword>
<dbReference type="AlphaFoldDB" id="A0A9Q4KTQ7"/>
<evidence type="ECO:0000256" key="1">
    <source>
        <dbReference type="SAM" id="Phobius"/>
    </source>
</evidence>
<comment type="caution">
    <text evidence="2">The sequence shown here is derived from an EMBL/GenBank/DDBJ whole genome shotgun (WGS) entry which is preliminary data.</text>
</comment>
<keyword evidence="1" id="KW-1133">Transmembrane helix</keyword>
<proteinExistence type="predicted"/>
<feature type="transmembrane region" description="Helical" evidence="1">
    <location>
        <begin position="54"/>
        <end position="83"/>
    </location>
</feature>
<dbReference type="RefSeq" id="WP_274925263.1">
    <property type="nucleotide sequence ID" value="NZ_JAKELO010000002.1"/>
</dbReference>
<evidence type="ECO:0008006" key="4">
    <source>
        <dbReference type="Google" id="ProtNLM"/>
    </source>
</evidence>
<keyword evidence="3" id="KW-1185">Reference proteome</keyword>
<dbReference type="EMBL" id="JAKELO010000002">
    <property type="protein sequence ID" value="MDE4908642.1"/>
    <property type="molecule type" value="Genomic_DNA"/>
</dbReference>
<evidence type="ECO:0000313" key="2">
    <source>
        <dbReference type="EMBL" id="MDE4908642.1"/>
    </source>
</evidence>
<name>A0A9Q4KTQ7_9EURY</name>
<reference evidence="2" key="1">
    <citation type="submission" date="2022-01" db="EMBL/GenBank/DDBJ databases">
        <title>Draft genome of Methanogenium marinum DSM 15558.</title>
        <authorList>
            <person name="Chen S.-C."/>
            <person name="You Y.-T."/>
        </authorList>
    </citation>
    <scope>NUCLEOTIDE SEQUENCE</scope>
    <source>
        <strain evidence="2">DSM 15558</strain>
    </source>
</reference>
<keyword evidence="1" id="KW-0472">Membrane</keyword>
<protein>
    <recommendedName>
        <fullName evidence="4">DUF3566 domain-containing protein</fullName>
    </recommendedName>
</protein>
<organism evidence="2 3">
    <name type="scientific">Methanogenium marinum</name>
    <dbReference type="NCBI Taxonomy" id="348610"/>
    <lineage>
        <taxon>Archaea</taxon>
        <taxon>Methanobacteriati</taxon>
        <taxon>Methanobacteriota</taxon>
        <taxon>Stenosarchaea group</taxon>
        <taxon>Methanomicrobia</taxon>
        <taxon>Methanomicrobiales</taxon>
        <taxon>Methanomicrobiaceae</taxon>
        <taxon>Methanogenium</taxon>
    </lineage>
</organism>
<dbReference type="Proteomes" id="UP001143747">
    <property type="component" value="Unassembled WGS sequence"/>
</dbReference>
<sequence length="116" mass="12187">MAEIRSINVISLAKMFAAVSLVIGFIAAVLAVLIAIFGVAVAPFYPLPVGEMTLIWAIVAILVLTVVYAIIGFIAGAIIAVIYNLAAGIFGGVEIVLAEPAVMPEKHDGEQDRSYE</sequence>
<gene>
    <name evidence="2" type="ORF">L0665_08490</name>
</gene>
<accession>A0A9Q4KTQ7</accession>
<evidence type="ECO:0000313" key="3">
    <source>
        <dbReference type="Proteomes" id="UP001143747"/>
    </source>
</evidence>
<feature type="transmembrane region" description="Helical" evidence="1">
    <location>
        <begin position="12"/>
        <end position="42"/>
    </location>
</feature>